<keyword evidence="5" id="KW-1185">Reference proteome</keyword>
<sequence>MSGSAEQLRVLDADADLGTVADAVADALTAGRPIAPLPADPTAAEQVMAMLQPQLPVTEDDAAVVVSTSGSTGVPKGVVLSRTAIRASASATEERLGGPGRWLLALPTHYVAGFMVVARAVAAGRPVHQVGRDLSGLSRSVEAGDGRSYLSVVGTQLTRALRDPVLSAALARVDVVLLGGGPADPALLERSRQAGITVVTTYGMSETCGGCVYDGVPLPGATVTLQPAEGSQNPSSVRGVVEPETPGPREGRVLLGGPMVFSGYRLNPELTAATLLDGRVRTNDRGVLADGMLQVLGRFDDVIISGGLKIDTAAVEQVARRWPGLDGEIAVVGVPDPEWGTRPVAYAESWAGQLDTEALRGYLATRLARHELPDVVVLATLPRTSSGKIDREALRRGGLEPATHRTDQGISDSSAERGGA</sequence>
<dbReference type="GO" id="GO:0016878">
    <property type="term" value="F:acid-thiol ligase activity"/>
    <property type="evidence" value="ECO:0007669"/>
    <property type="project" value="UniProtKB-ARBA"/>
</dbReference>
<gene>
    <name evidence="4" type="ORF">GCM10011575_22830</name>
</gene>
<evidence type="ECO:0000313" key="4">
    <source>
        <dbReference type="EMBL" id="GGL63886.1"/>
    </source>
</evidence>
<dbReference type="Pfam" id="PF00501">
    <property type="entry name" value="AMP-binding"/>
    <property type="match status" value="1"/>
</dbReference>
<dbReference type="InterPro" id="IPR025110">
    <property type="entry name" value="AMP-bd_C"/>
</dbReference>
<dbReference type="InterPro" id="IPR000873">
    <property type="entry name" value="AMP-dep_synth/lig_dom"/>
</dbReference>
<dbReference type="InterPro" id="IPR050237">
    <property type="entry name" value="ATP-dep_AMP-bd_enzyme"/>
</dbReference>
<protein>
    <submittedName>
        <fullName evidence="4">O-succinylbenzoic acid--CoA ligase</fullName>
    </submittedName>
</protein>
<feature type="region of interest" description="Disordered" evidence="1">
    <location>
        <begin position="227"/>
        <end position="248"/>
    </location>
</feature>
<dbReference type="SUPFAM" id="SSF56801">
    <property type="entry name" value="Acetyl-CoA synthetase-like"/>
    <property type="match status" value="1"/>
</dbReference>
<feature type="domain" description="AMP-binding enzyme C-terminal" evidence="3">
    <location>
        <begin position="315"/>
        <end position="388"/>
    </location>
</feature>
<name>A0A917W570_9ACTN</name>
<keyword evidence="4" id="KW-0436">Ligase</keyword>
<dbReference type="InterPro" id="IPR042099">
    <property type="entry name" value="ANL_N_sf"/>
</dbReference>
<dbReference type="EMBL" id="BMMZ01000005">
    <property type="protein sequence ID" value="GGL63886.1"/>
    <property type="molecule type" value="Genomic_DNA"/>
</dbReference>
<evidence type="ECO:0000313" key="5">
    <source>
        <dbReference type="Proteomes" id="UP000613840"/>
    </source>
</evidence>
<proteinExistence type="predicted"/>
<evidence type="ECO:0000259" key="3">
    <source>
        <dbReference type="Pfam" id="PF13193"/>
    </source>
</evidence>
<accession>A0A917W570</accession>
<organism evidence="4 5">
    <name type="scientific">Microlunatus endophyticus</name>
    <dbReference type="NCBI Taxonomy" id="1716077"/>
    <lineage>
        <taxon>Bacteria</taxon>
        <taxon>Bacillati</taxon>
        <taxon>Actinomycetota</taxon>
        <taxon>Actinomycetes</taxon>
        <taxon>Propionibacteriales</taxon>
        <taxon>Propionibacteriaceae</taxon>
        <taxon>Microlunatus</taxon>
    </lineage>
</organism>
<reference evidence="4" key="1">
    <citation type="journal article" date="2014" name="Int. J. Syst. Evol. Microbiol.">
        <title>Complete genome sequence of Corynebacterium casei LMG S-19264T (=DSM 44701T), isolated from a smear-ripened cheese.</title>
        <authorList>
            <consortium name="US DOE Joint Genome Institute (JGI-PGF)"/>
            <person name="Walter F."/>
            <person name="Albersmeier A."/>
            <person name="Kalinowski J."/>
            <person name="Ruckert C."/>
        </authorList>
    </citation>
    <scope>NUCLEOTIDE SEQUENCE</scope>
    <source>
        <strain evidence="4">CGMCC 4.7306</strain>
    </source>
</reference>
<comment type="caution">
    <text evidence="4">The sequence shown here is derived from an EMBL/GenBank/DDBJ whole genome shotgun (WGS) entry which is preliminary data.</text>
</comment>
<feature type="compositionally biased region" description="Basic and acidic residues" evidence="1">
    <location>
        <begin position="389"/>
        <end position="407"/>
    </location>
</feature>
<dbReference type="Pfam" id="PF13193">
    <property type="entry name" value="AMP-binding_C"/>
    <property type="match status" value="1"/>
</dbReference>
<dbReference type="Proteomes" id="UP000613840">
    <property type="component" value="Unassembled WGS sequence"/>
</dbReference>
<feature type="region of interest" description="Disordered" evidence="1">
    <location>
        <begin position="389"/>
        <end position="420"/>
    </location>
</feature>
<dbReference type="RefSeq" id="WP_188895502.1">
    <property type="nucleotide sequence ID" value="NZ_BMMZ01000005.1"/>
</dbReference>
<dbReference type="PANTHER" id="PTHR43767:SF1">
    <property type="entry name" value="NONRIBOSOMAL PEPTIDE SYNTHASE PES1 (EUROFUNG)-RELATED"/>
    <property type="match status" value="1"/>
</dbReference>
<dbReference type="Gene3D" id="3.30.300.30">
    <property type="match status" value="1"/>
</dbReference>
<dbReference type="AlphaFoldDB" id="A0A917W570"/>
<feature type="compositionally biased region" description="Polar residues" evidence="1">
    <location>
        <begin position="227"/>
        <end position="236"/>
    </location>
</feature>
<dbReference type="InterPro" id="IPR045851">
    <property type="entry name" value="AMP-bd_C_sf"/>
</dbReference>
<dbReference type="Gene3D" id="3.40.50.12780">
    <property type="entry name" value="N-terminal domain of ligase-like"/>
    <property type="match status" value="1"/>
</dbReference>
<evidence type="ECO:0000256" key="1">
    <source>
        <dbReference type="SAM" id="MobiDB-lite"/>
    </source>
</evidence>
<evidence type="ECO:0000259" key="2">
    <source>
        <dbReference type="Pfam" id="PF00501"/>
    </source>
</evidence>
<reference evidence="4" key="2">
    <citation type="submission" date="2020-09" db="EMBL/GenBank/DDBJ databases">
        <authorList>
            <person name="Sun Q."/>
            <person name="Zhou Y."/>
        </authorList>
    </citation>
    <scope>NUCLEOTIDE SEQUENCE</scope>
    <source>
        <strain evidence="4">CGMCC 4.7306</strain>
    </source>
</reference>
<dbReference type="PANTHER" id="PTHR43767">
    <property type="entry name" value="LONG-CHAIN-FATTY-ACID--COA LIGASE"/>
    <property type="match status" value="1"/>
</dbReference>
<feature type="domain" description="AMP-dependent synthetase/ligase" evidence="2">
    <location>
        <begin position="46"/>
        <end position="264"/>
    </location>
</feature>